<feature type="domain" description="AB hydrolase-1" evidence="5">
    <location>
        <begin position="113"/>
        <end position="501"/>
    </location>
</feature>
<dbReference type="Proteomes" id="UP000533598">
    <property type="component" value="Unassembled WGS sequence"/>
</dbReference>
<evidence type="ECO:0000256" key="3">
    <source>
        <dbReference type="ARBA" id="ARBA00022801"/>
    </source>
</evidence>
<comment type="caution">
    <text evidence="6">The sequence shown here is derived from an EMBL/GenBank/DDBJ whole genome shotgun (WGS) entry which is preliminary data.</text>
</comment>
<dbReference type="Gene3D" id="3.40.50.1820">
    <property type="entry name" value="alpha/beta hydrolase"/>
    <property type="match status" value="1"/>
</dbReference>
<dbReference type="AlphaFoldDB" id="A0A7W7CB28"/>
<evidence type="ECO:0000313" key="6">
    <source>
        <dbReference type="EMBL" id="MBB4676593.1"/>
    </source>
</evidence>
<dbReference type="Pfam" id="PF00561">
    <property type="entry name" value="Abhydrolase_1"/>
    <property type="match status" value="1"/>
</dbReference>
<protein>
    <submittedName>
        <fullName evidence="6">Pimeloyl-ACP methyl ester carboxylesterase</fullName>
    </submittedName>
</protein>
<proteinExistence type="inferred from homology"/>
<evidence type="ECO:0000259" key="5">
    <source>
        <dbReference type="Pfam" id="PF00561"/>
    </source>
</evidence>
<sequence length="528" mass="56127">MNRLLIPALAVLLLTTACVNPIAGGPAEAVQVEQRGPAGPVPPGLENFYGQRLGWGRCEGYVRGEDQALAFARRDAQCARLTVPLDYAKPDGPTISLGLLRRPATEPARRIGALVLNPGGPGGSGMSAAAQLGASVTAPGQRLEIARRFDLVGFDPRGVGASEPQVRCRTDAERDAERLDLDLDSSPTEIAQTEAEEKELATRCQQRAGEAMLANVGTRDVVKDLDVLRSALGEPKLNYLGYSYGTRIGTAYAEAFPGNVRAMILDGALDPDQDPAAELVAQGHGFQKAFDTFAADCARYPSCPFGSAGMAVKAYQDLVKPLAGKPAEVSGGRKLSYSDATTAVIQAMYSKQLWELLRTGLAELKQGKGDTLMQLADTYYGRGADGKYSNLNDVFTAIRCVDDPRITDPDQRRELNRRYRAAAPFLDDGNPPSPARDACAFWPVPVTSQPHLPKVDGLPKVLVISTTGDPATPYQAGIELAQALSGALLTFVGAQHTVFAQGNQCVDTAGTAYLTELALPAPDTRCIG</sequence>
<dbReference type="InterPro" id="IPR051601">
    <property type="entry name" value="Serine_prot/Carboxylest_S33"/>
</dbReference>
<feature type="chain" id="PRO_5038722232" evidence="4">
    <location>
        <begin position="24"/>
        <end position="528"/>
    </location>
</feature>
<dbReference type="GO" id="GO:0016787">
    <property type="term" value="F:hydrolase activity"/>
    <property type="evidence" value="ECO:0007669"/>
    <property type="project" value="UniProtKB-KW"/>
</dbReference>
<dbReference type="PANTHER" id="PTHR43248:SF29">
    <property type="entry name" value="TRIPEPTIDYL AMINOPEPTIDASE"/>
    <property type="match status" value="1"/>
</dbReference>
<evidence type="ECO:0000313" key="7">
    <source>
        <dbReference type="Proteomes" id="UP000533598"/>
    </source>
</evidence>
<dbReference type="PROSITE" id="PS51257">
    <property type="entry name" value="PROKAR_LIPOPROTEIN"/>
    <property type="match status" value="1"/>
</dbReference>
<keyword evidence="2 4" id="KW-0732">Signal</keyword>
<keyword evidence="3" id="KW-0378">Hydrolase</keyword>
<dbReference type="EMBL" id="JACHMH010000001">
    <property type="protein sequence ID" value="MBB4676593.1"/>
    <property type="molecule type" value="Genomic_DNA"/>
</dbReference>
<name>A0A7W7CB28_9PSEU</name>
<dbReference type="SUPFAM" id="SSF53474">
    <property type="entry name" value="alpha/beta-Hydrolases"/>
    <property type="match status" value="1"/>
</dbReference>
<dbReference type="InterPro" id="IPR029058">
    <property type="entry name" value="AB_hydrolase_fold"/>
</dbReference>
<feature type="signal peptide" evidence="4">
    <location>
        <begin position="1"/>
        <end position="23"/>
    </location>
</feature>
<evidence type="ECO:0000256" key="1">
    <source>
        <dbReference type="ARBA" id="ARBA00010088"/>
    </source>
</evidence>
<comment type="similarity">
    <text evidence="1">Belongs to the peptidase S33 family.</text>
</comment>
<gene>
    <name evidence="6" type="ORF">HNR67_002711</name>
</gene>
<dbReference type="InterPro" id="IPR000073">
    <property type="entry name" value="AB_hydrolase_1"/>
</dbReference>
<dbReference type="RefSeq" id="WP_185002402.1">
    <property type="nucleotide sequence ID" value="NZ_BAAAUI010000015.1"/>
</dbReference>
<organism evidence="6 7">
    <name type="scientific">Crossiella cryophila</name>
    <dbReference type="NCBI Taxonomy" id="43355"/>
    <lineage>
        <taxon>Bacteria</taxon>
        <taxon>Bacillati</taxon>
        <taxon>Actinomycetota</taxon>
        <taxon>Actinomycetes</taxon>
        <taxon>Pseudonocardiales</taxon>
        <taxon>Pseudonocardiaceae</taxon>
        <taxon>Crossiella</taxon>
    </lineage>
</organism>
<keyword evidence="7" id="KW-1185">Reference proteome</keyword>
<evidence type="ECO:0000256" key="2">
    <source>
        <dbReference type="ARBA" id="ARBA00022729"/>
    </source>
</evidence>
<accession>A0A7W7CB28</accession>
<evidence type="ECO:0000256" key="4">
    <source>
        <dbReference type="SAM" id="SignalP"/>
    </source>
</evidence>
<dbReference type="PANTHER" id="PTHR43248">
    <property type="entry name" value="2-SUCCINYL-6-HYDROXY-2,4-CYCLOHEXADIENE-1-CARBOXYLATE SYNTHASE"/>
    <property type="match status" value="1"/>
</dbReference>
<reference evidence="6 7" key="1">
    <citation type="submission" date="2020-08" db="EMBL/GenBank/DDBJ databases">
        <title>Sequencing the genomes of 1000 actinobacteria strains.</title>
        <authorList>
            <person name="Klenk H.-P."/>
        </authorList>
    </citation>
    <scope>NUCLEOTIDE SEQUENCE [LARGE SCALE GENOMIC DNA]</scope>
    <source>
        <strain evidence="6 7">DSM 44230</strain>
    </source>
</reference>